<protein>
    <recommendedName>
        <fullName evidence="4">Transposase</fullName>
    </recommendedName>
</protein>
<reference evidence="2 3" key="1">
    <citation type="submission" date="2021-01" db="EMBL/GenBank/DDBJ databases">
        <title>WGS of actinomycetes isolated from Thailand.</title>
        <authorList>
            <person name="Thawai C."/>
        </authorList>
    </citation>
    <scope>NUCLEOTIDE SEQUENCE [LARGE SCALE GENOMIC DNA]</scope>
    <source>
        <strain evidence="2 3">CH5-8</strain>
    </source>
</reference>
<evidence type="ECO:0000313" key="3">
    <source>
        <dbReference type="Proteomes" id="UP000621386"/>
    </source>
</evidence>
<proteinExistence type="predicted"/>
<evidence type="ECO:0008006" key="4">
    <source>
        <dbReference type="Google" id="ProtNLM"/>
    </source>
</evidence>
<sequence length="61" mass="6649">MSDVTARSSEKPDLPYAETGWAKSRRRSGRGMRTCLPAVLDRASTARRGGPAEDTIVRGED</sequence>
<evidence type="ECO:0000256" key="1">
    <source>
        <dbReference type="SAM" id="MobiDB-lite"/>
    </source>
</evidence>
<name>A0ABS1NVM4_9ACTN</name>
<comment type="caution">
    <text evidence="2">The sequence shown here is derived from an EMBL/GenBank/DDBJ whole genome shotgun (WGS) entry which is preliminary data.</text>
</comment>
<feature type="region of interest" description="Disordered" evidence="1">
    <location>
        <begin position="1"/>
        <end position="61"/>
    </location>
</feature>
<dbReference type="EMBL" id="JAERRH010000002">
    <property type="protein sequence ID" value="MBL1104064.1"/>
    <property type="molecule type" value="Genomic_DNA"/>
</dbReference>
<dbReference type="Proteomes" id="UP000621386">
    <property type="component" value="Unassembled WGS sequence"/>
</dbReference>
<dbReference type="RefSeq" id="WP_201815049.1">
    <property type="nucleotide sequence ID" value="NZ_JAERRH010000002.1"/>
</dbReference>
<organism evidence="2 3">
    <name type="scientific">Streptomyces musisoli</name>
    <dbReference type="NCBI Taxonomy" id="2802280"/>
    <lineage>
        <taxon>Bacteria</taxon>
        <taxon>Bacillati</taxon>
        <taxon>Actinomycetota</taxon>
        <taxon>Actinomycetes</taxon>
        <taxon>Kitasatosporales</taxon>
        <taxon>Streptomycetaceae</taxon>
        <taxon>Streptomyces</taxon>
    </lineage>
</organism>
<evidence type="ECO:0000313" key="2">
    <source>
        <dbReference type="EMBL" id="MBL1104064.1"/>
    </source>
</evidence>
<accession>A0ABS1NVM4</accession>
<gene>
    <name evidence="2" type="ORF">JK361_05495</name>
</gene>
<keyword evidence="3" id="KW-1185">Reference proteome</keyword>